<evidence type="ECO:0000313" key="3">
    <source>
        <dbReference type="Proteomes" id="UP001497482"/>
    </source>
</evidence>
<dbReference type="Proteomes" id="UP001497482">
    <property type="component" value="Chromosome 4"/>
</dbReference>
<proteinExistence type="predicted"/>
<protein>
    <submittedName>
        <fullName evidence="2">Uncharacterized protein</fullName>
    </submittedName>
</protein>
<accession>A0AAV2LUL5</accession>
<feature type="region of interest" description="Disordered" evidence="1">
    <location>
        <begin position="1"/>
        <end position="30"/>
    </location>
</feature>
<dbReference type="EMBL" id="OZ035826">
    <property type="protein sequence ID" value="CAL1604954.1"/>
    <property type="molecule type" value="Genomic_DNA"/>
</dbReference>
<dbReference type="AlphaFoldDB" id="A0AAV2LUL5"/>
<sequence length="85" mass="10232">MQKPWRKPEPATHTATTAVPQRSVHGPPQRIRWTLESRPPLWVNPLTNRRGDDGADLREVWVCLWCLQRRLCRRERRERVNVKVW</sequence>
<evidence type="ECO:0000313" key="2">
    <source>
        <dbReference type="EMBL" id="CAL1604954.1"/>
    </source>
</evidence>
<name>A0AAV2LUL5_KNICA</name>
<feature type="compositionally biased region" description="Basic and acidic residues" evidence="1">
    <location>
        <begin position="1"/>
        <end position="10"/>
    </location>
</feature>
<reference evidence="2 3" key="1">
    <citation type="submission" date="2024-04" db="EMBL/GenBank/DDBJ databases">
        <authorList>
            <person name="Waldvogel A.-M."/>
            <person name="Schoenle A."/>
        </authorList>
    </citation>
    <scope>NUCLEOTIDE SEQUENCE [LARGE SCALE GENOMIC DNA]</scope>
</reference>
<evidence type="ECO:0000256" key="1">
    <source>
        <dbReference type="SAM" id="MobiDB-lite"/>
    </source>
</evidence>
<keyword evidence="3" id="KW-1185">Reference proteome</keyword>
<gene>
    <name evidence="2" type="ORF">KC01_LOCUS32381</name>
</gene>
<organism evidence="2 3">
    <name type="scientific">Knipowitschia caucasica</name>
    <name type="common">Caucasian dwarf goby</name>
    <name type="synonym">Pomatoschistus caucasicus</name>
    <dbReference type="NCBI Taxonomy" id="637954"/>
    <lineage>
        <taxon>Eukaryota</taxon>
        <taxon>Metazoa</taxon>
        <taxon>Chordata</taxon>
        <taxon>Craniata</taxon>
        <taxon>Vertebrata</taxon>
        <taxon>Euteleostomi</taxon>
        <taxon>Actinopterygii</taxon>
        <taxon>Neopterygii</taxon>
        <taxon>Teleostei</taxon>
        <taxon>Neoteleostei</taxon>
        <taxon>Acanthomorphata</taxon>
        <taxon>Gobiaria</taxon>
        <taxon>Gobiiformes</taxon>
        <taxon>Gobioidei</taxon>
        <taxon>Gobiidae</taxon>
        <taxon>Gobiinae</taxon>
        <taxon>Knipowitschia</taxon>
    </lineage>
</organism>